<dbReference type="AlphaFoldDB" id="A0A933W390"/>
<keyword evidence="13 16" id="KW-0173">Coenzyme A biosynthesis</keyword>
<dbReference type="GO" id="GO:0004594">
    <property type="term" value="F:pantothenate kinase activity"/>
    <property type="evidence" value="ECO:0007669"/>
    <property type="project" value="UniProtKB-UniRule"/>
</dbReference>
<evidence type="ECO:0000256" key="1">
    <source>
        <dbReference type="ARBA" id="ARBA00001206"/>
    </source>
</evidence>
<dbReference type="Gene3D" id="3.30.420.40">
    <property type="match status" value="2"/>
</dbReference>
<feature type="binding site" evidence="16">
    <location>
        <position position="156"/>
    </location>
    <ligand>
        <name>K(+)</name>
        <dbReference type="ChEBI" id="CHEBI:29103"/>
    </ligand>
</feature>
<keyword evidence="9 16" id="KW-0547">Nucleotide-binding</keyword>
<feature type="binding site" evidence="16">
    <location>
        <begin position="134"/>
        <end position="137"/>
    </location>
    <ligand>
        <name>substrate</name>
    </ligand>
</feature>
<evidence type="ECO:0000256" key="15">
    <source>
        <dbReference type="ARBA" id="ARBA00040883"/>
    </source>
</evidence>
<feature type="binding site" evidence="16">
    <location>
        <begin position="39"/>
        <end position="46"/>
    </location>
    <ligand>
        <name>ATP</name>
        <dbReference type="ChEBI" id="CHEBI:30616"/>
    </ligand>
</feature>
<dbReference type="SUPFAM" id="SSF53067">
    <property type="entry name" value="Actin-like ATPase domain"/>
    <property type="match status" value="2"/>
</dbReference>
<keyword evidence="7 16" id="KW-0963">Cytoplasm</keyword>
<gene>
    <name evidence="16" type="primary">coaX</name>
    <name evidence="18" type="ORF">HZA61_09260</name>
</gene>
<comment type="caution">
    <text evidence="18">The sequence shown here is derived from an EMBL/GenBank/DDBJ whole genome shotgun (WGS) entry which is preliminary data.</text>
</comment>
<evidence type="ECO:0000256" key="10">
    <source>
        <dbReference type="ARBA" id="ARBA00022777"/>
    </source>
</evidence>
<keyword evidence="10 16" id="KW-0418">Kinase</keyword>
<name>A0A933W390_UNCEI</name>
<evidence type="ECO:0000256" key="9">
    <source>
        <dbReference type="ARBA" id="ARBA00022741"/>
    </source>
</evidence>
<feature type="compositionally biased region" description="Low complexity" evidence="17">
    <location>
        <begin position="11"/>
        <end position="21"/>
    </location>
</feature>
<comment type="function">
    <text evidence="16">Catalyzes the phosphorylation of pantothenate (Pan), the first step in CoA biosynthesis.</text>
</comment>
<comment type="cofactor">
    <cofactor evidence="16">
        <name>NH4(+)</name>
        <dbReference type="ChEBI" id="CHEBI:28938"/>
    </cofactor>
    <cofactor evidence="16">
        <name>K(+)</name>
        <dbReference type="ChEBI" id="CHEBI:29103"/>
    </cofactor>
    <text evidence="16">A monovalent cation. Ammonium or potassium.</text>
</comment>
<evidence type="ECO:0000256" key="17">
    <source>
        <dbReference type="SAM" id="MobiDB-lite"/>
    </source>
</evidence>
<dbReference type="PANTHER" id="PTHR34265:SF1">
    <property type="entry name" value="TYPE III PANTOTHENATE KINASE"/>
    <property type="match status" value="1"/>
</dbReference>
<evidence type="ECO:0000256" key="12">
    <source>
        <dbReference type="ARBA" id="ARBA00022958"/>
    </source>
</evidence>
<evidence type="ECO:0000256" key="16">
    <source>
        <dbReference type="HAMAP-Rule" id="MF_01274"/>
    </source>
</evidence>
<evidence type="ECO:0000256" key="6">
    <source>
        <dbReference type="ARBA" id="ARBA00012102"/>
    </source>
</evidence>
<dbReference type="InterPro" id="IPR004619">
    <property type="entry name" value="Type_III_PanK"/>
</dbReference>
<organism evidence="18 19">
    <name type="scientific">Eiseniibacteriota bacterium</name>
    <dbReference type="NCBI Taxonomy" id="2212470"/>
    <lineage>
        <taxon>Bacteria</taxon>
        <taxon>Candidatus Eiseniibacteriota</taxon>
    </lineage>
</organism>
<evidence type="ECO:0000256" key="11">
    <source>
        <dbReference type="ARBA" id="ARBA00022840"/>
    </source>
</evidence>
<dbReference type="Pfam" id="PF03309">
    <property type="entry name" value="Pan_kinase"/>
    <property type="match status" value="1"/>
</dbReference>
<sequence>MTERRKRAAKSTKAAKPAKAPAPKRPARIAAPTPLLAVDIGNSETVVGRFLGAELDGFWRLTSGRSTQDELRLALEMLVHTSAVGWGSILCSVVPSLTRPWSEALRAVTGKRPLEVNAETACIPVHVPDPASVGADRLANAYAARKLYGAPAIVVDLGTATTLDCVNKQGAYVGGAIAPGVVTASEELFRRAARLARVDLRRPERALGRTTEECLRVGVVWGNAGLVDSLVRRVRAELGGHPKVIATGGLAPVLAPECETVDLVDEGLTLKGLRLLWEELS</sequence>
<feature type="region of interest" description="Disordered" evidence="17">
    <location>
        <begin position="1"/>
        <end position="28"/>
    </location>
</feature>
<dbReference type="Proteomes" id="UP000696931">
    <property type="component" value="Unassembled WGS sequence"/>
</dbReference>
<dbReference type="EMBL" id="JACRIW010000061">
    <property type="protein sequence ID" value="MBI5169663.1"/>
    <property type="molecule type" value="Genomic_DNA"/>
</dbReference>
<accession>A0A933W390</accession>
<feature type="binding site" evidence="16">
    <location>
        <position position="211"/>
    </location>
    <ligand>
        <name>substrate</name>
    </ligand>
</feature>
<dbReference type="CDD" id="cd24015">
    <property type="entry name" value="ASKHA_NBD_PanK-III"/>
    <property type="match status" value="1"/>
</dbReference>
<feature type="compositionally biased region" description="Basic residues" evidence="17">
    <location>
        <begin position="1"/>
        <end position="10"/>
    </location>
</feature>
<keyword evidence="16" id="KW-0479">Metal-binding</keyword>
<comment type="similarity">
    <text evidence="14 16">Belongs to the type III pantothenate kinase family.</text>
</comment>
<comment type="catalytic activity">
    <reaction evidence="1 16">
        <text>(R)-pantothenate + ATP = (R)-4'-phosphopantothenate + ADP + H(+)</text>
        <dbReference type="Rhea" id="RHEA:16373"/>
        <dbReference type="ChEBI" id="CHEBI:10986"/>
        <dbReference type="ChEBI" id="CHEBI:15378"/>
        <dbReference type="ChEBI" id="CHEBI:29032"/>
        <dbReference type="ChEBI" id="CHEBI:30616"/>
        <dbReference type="ChEBI" id="CHEBI:456216"/>
        <dbReference type="EC" id="2.7.1.33"/>
    </reaction>
</comment>
<evidence type="ECO:0000256" key="3">
    <source>
        <dbReference type="ARBA" id="ARBA00004496"/>
    </source>
</evidence>
<reference evidence="18" key="1">
    <citation type="submission" date="2020-07" db="EMBL/GenBank/DDBJ databases">
        <title>Huge and variable diversity of episymbiotic CPR bacteria and DPANN archaea in groundwater ecosystems.</title>
        <authorList>
            <person name="He C.Y."/>
            <person name="Keren R."/>
            <person name="Whittaker M."/>
            <person name="Farag I.F."/>
            <person name="Doudna J."/>
            <person name="Cate J.H.D."/>
            <person name="Banfield J.F."/>
        </authorList>
    </citation>
    <scope>NUCLEOTIDE SEQUENCE</scope>
    <source>
        <strain evidence="18">NC_groundwater_1813_Pr3_B-0.1um_71_17</strain>
    </source>
</reference>
<comment type="subunit">
    <text evidence="5 16">Homodimer.</text>
</comment>
<dbReference type="EC" id="2.7.1.33" evidence="6 16"/>
<dbReference type="GO" id="GO:0005524">
    <property type="term" value="F:ATP binding"/>
    <property type="evidence" value="ECO:0007669"/>
    <property type="project" value="UniProtKB-UniRule"/>
</dbReference>
<evidence type="ECO:0000256" key="13">
    <source>
        <dbReference type="ARBA" id="ARBA00022993"/>
    </source>
</evidence>
<keyword evidence="12 16" id="KW-0630">Potassium</keyword>
<evidence type="ECO:0000256" key="4">
    <source>
        <dbReference type="ARBA" id="ARBA00005225"/>
    </source>
</evidence>
<dbReference type="NCBIfam" id="TIGR00671">
    <property type="entry name" value="baf"/>
    <property type="match status" value="1"/>
</dbReference>
<dbReference type="GO" id="GO:0015937">
    <property type="term" value="P:coenzyme A biosynthetic process"/>
    <property type="evidence" value="ECO:0007669"/>
    <property type="project" value="UniProtKB-UniRule"/>
</dbReference>
<proteinExistence type="inferred from homology"/>
<dbReference type="HAMAP" id="MF_01274">
    <property type="entry name" value="Pantothen_kinase_3"/>
    <property type="match status" value="1"/>
</dbReference>
<dbReference type="GO" id="GO:0005737">
    <property type="term" value="C:cytoplasm"/>
    <property type="evidence" value="ECO:0007669"/>
    <property type="project" value="UniProtKB-SubCell"/>
</dbReference>
<comment type="cofactor">
    <cofactor evidence="2">
        <name>K(+)</name>
        <dbReference type="ChEBI" id="CHEBI:29103"/>
    </cofactor>
</comment>
<comment type="pathway">
    <text evidence="4 16">Cofactor biosynthesis; coenzyme A biosynthesis; CoA from (R)-pantothenate: step 1/5.</text>
</comment>
<evidence type="ECO:0000256" key="2">
    <source>
        <dbReference type="ARBA" id="ARBA00001958"/>
    </source>
</evidence>
<comment type="subcellular location">
    <subcellularLocation>
        <location evidence="3 16">Cytoplasm</location>
    </subcellularLocation>
</comment>
<dbReference type="GO" id="GO:0046872">
    <property type="term" value="F:metal ion binding"/>
    <property type="evidence" value="ECO:0007669"/>
    <property type="project" value="UniProtKB-KW"/>
</dbReference>
<feature type="active site" description="Proton acceptor" evidence="16">
    <location>
        <position position="136"/>
    </location>
</feature>
<keyword evidence="11 16" id="KW-0067">ATP-binding</keyword>
<evidence type="ECO:0000256" key="14">
    <source>
        <dbReference type="ARBA" id="ARBA00038036"/>
    </source>
</evidence>
<feature type="binding site" evidence="16">
    <location>
        <position position="159"/>
    </location>
    <ligand>
        <name>ATP</name>
        <dbReference type="ChEBI" id="CHEBI:30616"/>
    </ligand>
</feature>
<evidence type="ECO:0000313" key="19">
    <source>
        <dbReference type="Proteomes" id="UP000696931"/>
    </source>
</evidence>
<comment type="caution">
    <text evidence="16">Lacks conserved residue(s) required for the propagation of feature annotation.</text>
</comment>
<dbReference type="InterPro" id="IPR043129">
    <property type="entry name" value="ATPase_NBD"/>
</dbReference>
<protein>
    <recommendedName>
        <fullName evidence="15 16">Type III pantothenate kinase</fullName>
        <ecNumber evidence="6 16">2.7.1.33</ecNumber>
    </recommendedName>
    <alternativeName>
        <fullName evidence="16">PanK-III</fullName>
    </alternativeName>
    <alternativeName>
        <fullName evidence="16">Pantothenic acid kinase</fullName>
    </alternativeName>
</protein>
<evidence type="ECO:0000256" key="7">
    <source>
        <dbReference type="ARBA" id="ARBA00022490"/>
    </source>
</evidence>
<evidence type="ECO:0000256" key="5">
    <source>
        <dbReference type="ARBA" id="ARBA00011738"/>
    </source>
</evidence>
<keyword evidence="8 16" id="KW-0808">Transferase</keyword>
<evidence type="ECO:0000313" key="18">
    <source>
        <dbReference type="EMBL" id="MBI5169663.1"/>
    </source>
</evidence>
<evidence type="ECO:0000256" key="8">
    <source>
        <dbReference type="ARBA" id="ARBA00022679"/>
    </source>
</evidence>
<dbReference type="PANTHER" id="PTHR34265">
    <property type="entry name" value="TYPE III PANTOTHENATE KINASE"/>
    <property type="match status" value="1"/>
</dbReference>